<protein>
    <submittedName>
        <fullName evidence="1">Fe-superoxide dismutase</fullName>
    </submittedName>
</protein>
<name>A0A2P2K467_RHIMU</name>
<accession>A0A2P2K467</accession>
<evidence type="ECO:0000313" key="1">
    <source>
        <dbReference type="EMBL" id="MBX00522.1"/>
    </source>
</evidence>
<dbReference type="AlphaFoldDB" id="A0A2P2K467"/>
<proteinExistence type="predicted"/>
<dbReference type="EMBL" id="GGEC01020038">
    <property type="protein sequence ID" value="MBX00522.1"/>
    <property type="molecule type" value="Transcribed_RNA"/>
</dbReference>
<sequence length="73" mass="8556">MLSPVILQCVFAHVRLQSIHGIRGRLQLKFCRDSDRTRRRFPLSLVCPLKSSKKRSAKPCRATRKLILQERRV</sequence>
<organism evidence="1">
    <name type="scientific">Rhizophora mucronata</name>
    <name type="common">Asiatic mangrove</name>
    <dbReference type="NCBI Taxonomy" id="61149"/>
    <lineage>
        <taxon>Eukaryota</taxon>
        <taxon>Viridiplantae</taxon>
        <taxon>Streptophyta</taxon>
        <taxon>Embryophyta</taxon>
        <taxon>Tracheophyta</taxon>
        <taxon>Spermatophyta</taxon>
        <taxon>Magnoliopsida</taxon>
        <taxon>eudicotyledons</taxon>
        <taxon>Gunneridae</taxon>
        <taxon>Pentapetalae</taxon>
        <taxon>rosids</taxon>
        <taxon>fabids</taxon>
        <taxon>Malpighiales</taxon>
        <taxon>Rhizophoraceae</taxon>
        <taxon>Rhizophora</taxon>
    </lineage>
</organism>
<reference evidence="1" key="1">
    <citation type="submission" date="2018-02" db="EMBL/GenBank/DDBJ databases">
        <title>Rhizophora mucronata_Transcriptome.</title>
        <authorList>
            <person name="Meera S.P."/>
            <person name="Sreeshan A."/>
            <person name="Augustine A."/>
        </authorList>
    </citation>
    <scope>NUCLEOTIDE SEQUENCE</scope>
    <source>
        <tissue evidence="1">Leaf</tissue>
    </source>
</reference>